<dbReference type="EMBL" id="MGFQ01000003">
    <property type="protein sequence ID" value="OGM10625.1"/>
    <property type="molecule type" value="Genomic_DNA"/>
</dbReference>
<dbReference type="AlphaFoldDB" id="A0A1F7X8H0"/>
<sequence length="62" mass="7030">MNKGTWVADYYHPYVGMIIKCSNCQDKVKHDKPNPKFCPSCGSEMTNFDGVPEGWGRVLDSF</sequence>
<evidence type="ECO:0000313" key="1">
    <source>
        <dbReference type="EMBL" id="OGM10625.1"/>
    </source>
</evidence>
<reference evidence="1 2" key="1">
    <citation type="journal article" date="2016" name="Nat. Commun.">
        <title>Thousands of microbial genomes shed light on interconnected biogeochemical processes in an aquifer system.</title>
        <authorList>
            <person name="Anantharaman K."/>
            <person name="Brown C.T."/>
            <person name="Hug L.A."/>
            <person name="Sharon I."/>
            <person name="Castelle C.J."/>
            <person name="Probst A.J."/>
            <person name="Thomas B.C."/>
            <person name="Singh A."/>
            <person name="Wilkins M.J."/>
            <person name="Karaoz U."/>
            <person name="Brodie E.L."/>
            <person name="Williams K.H."/>
            <person name="Hubbard S.S."/>
            <person name="Banfield J.F."/>
        </authorList>
    </citation>
    <scope>NUCLEOTIDE SEQUENCE [LARGE SCALE GENOMIC DNA]</scope>
</reference>
<organism evidence="1 2">
    <name type="scientific">Candidatus Woesebacteria bacterium RBG_13_36_22</name>
    <dbReference type="NCBI Taxonomy" id="1802478"/>
    <lineage>
        <taxon>Bacteria</taxon>
        <taxon>Candidatus Woeseibacteriota</taxon>
    </lineage>
</organism>
<accession>A0A1F7X8H0</accession>
<dbReference type="Proteomes" id="UP000176939">
    <property type="component" value="Unassembled WGS sequence"/>
</dbReference>
<evidence type="ECO:0000313" key="2">
    <source>
        <dbReference type="Proteomes" id="UP000176939"/>
    </source>
</evidence>
<protein>
    <submittedName>
        <fullName evidence="1">Uncharacterized protein</fullName>
    </submittedName>
</protein>
<name>A0A1F7X8H0_9BACT</name>
<proteinExistence type="predicted"/>
<comment type="caution">
    <text evidence="1">The sequence shown here is derived from an EMBL/GenBank/DDBJ whole genome shotgun (WGS) entry which is preliminary data.</text>
</comment>
<gene>
    <name evidence="1" type="ORF">A2Z67_00015</name>
</gene>